<accession>A0A9Q1QUD6</accession>
<dbReference type="AlphaFoldDB" id="A0A9Q1QUD6"/>
<organism evidence="2 3">
    <name type="scientific">Anisodus acutangulus</name>
    <dbReference type="NCBI Taxonomy" id="402998"/>
    <lineage>
        <taxon>Eukaryota</taxon>
        <taxon>Viridiplantae</taxon>
        <taxon>Streptophyta</taxon>
        <taxon>Embryophyta</taxon>
        <taxon>Tracheophyta</taxon>
        <taxon>Spermatophyta</taxon>
        <taxon>Magnoliopsida</taxon>
        <taxon>eudicotyledons</taxon>
        <taxon>Gunneridae</taxon>
        <taxon>Pentapetalae</taxon>
        <taxon>asterids</taxon>
        <taxon>lamiids</taxon>
        <taxon>Solanales</taxon>
        <taxon>Solanaceae</taxon>
        <taxon>Solanoideae</taxon>
        <taxon>Hyoscyameae</taxon>
        <taxon>Anisodus</taxon>
    </lineage>
</organism>
<proteinExistence type="predicted"/>
<dbReference type="EMBL" id="JAJAGQ010000022">
    <property type="protein sequence ID" value="KAJ8529060.1"/>
    <property type="molecule type" value="Genomic_DNA"/>
</dbReference>
<gene>
    <name evidence="2" type="ORF">K7X08_035895</name>
</gene>
<reference evidence="3" key="1">
    <citation type="journal article" date="2023" name="Proc. Natl. Acad. Sci. U.S.A.">
        <title>Genomic and structural basis for evolution of tropane alkaloid biosynthesis.</title>
        <authorList>
            <person name="Wanga Y.-J."/>
            <person name="Taina T."/>
            <person name="Yua J.-Y."/>
            <person name="Lia J."/>
            <person name="Xua B."/>
            <person name="Chenc J."/>
            <person name="D'Auriad J.C."/>
            <person name="Huanga J.-P."/>
            <person name="Huanga S.-X."/>
        </authorList>
    </citation>
    <scope>NUCLEOTIDE SEQUENCE [LARGE SCALE GENOMIC DNA]</scope>
    <source>
        <strain evidence="3">cv. KIB-2019</strain>
    </source>
</reference>
<keyword evidence="1" id="KW-0175">Coiled coil</keyword>
<dbReference type="Proteomes" id="UP001152561">
    <property type="component" value="Unassembled WGS sequence"/>
</dbReference>
<evidence type="ECO:0000313" key="3">
    <source>
        <dbReference type="Proteomes" id="UP001152561"/>
    </source>
</evidence>
<evidence type="ECO:0000256" key="1">
    <source>
        <dbReference type="SAM" id="Coils"/>
    </source>
</evidence>
<name>A0A9Q1QUD6_9SOLA</name>
<protein>
    <submittedName>
        <fullName evidence="2">Uncharacterized protein</fullName>
    </submittedName>
</protein>
<evidence type="ECO:0000313" key="2">
    <source>
        <dbReference type="EMBL" id="KAJ8529060.1"/>
    </source>
</evidence>
<sequence>MANNMKYCCCRRYRKENGGGFCKTGDAMTPYPDLPGDYDSWLSTVIFFQEEDSCINVLALDCDTGYTYYVVNIEWDQNSRHGQFAYTAGDYKVFFVASTCINLLHGTKEEEEEKKKKIEEKKEKGKEIRNIHRKGNWKGKEIRSLQEIIRKEKEKEMKKQQIRILKHLIGLSI</sequence>
<keyword evidence="3" id="KW-1185">Reference proteome</keyword>
<comment type="caution">
    <text evidence="2">The sequence shown here is derived from an EMBL/GenBank/DDBJ whole genome shotgun (WGS) entry which is preliminary data.</text>
</comment>
<feature type="coiled-coil region" evidence="1">
    <location>
        <begin position="101"/>
        <end position="128"/>
    </location>
</feature>